<comment type="caution">
    <text evidence="2">The sequence shown here is derived from an EMBL/GenBank/DDBJ whole genome shotgun (WGS) entry which is preliminary data.</text>
</comment>
<dbReference type="RefSeq" id="WP_188902572.1">
    <property type="nucleotide sequence ID" value="NZ_BMOM01000007.1"/>
</dbReference>
<dbReference type="Gene3D" id="3.90.1200.10">
    <property type="match status" value="1"/>
</dbReference>
<proteinExistence type="predicted"/>
<dbReference type="SUPFAM" id="SSF56112">
    <property type="entry name" value="Protein kinase-like (PK-like)"/>
    <property type="match status" value="1"/>
</dbReference>
<accession>A0ABQ2GQH2</accession>
<dbReference type="PANTHER" id="PTHR21310">
    <property type="entry name" value="AMINOGLYCOSIDE PHOSPHOTRANSFERASE-RELATED-RELATED"/>
    <property type="match status" value="1"/>
</dbReference>
<dbReference type="InterPro" id="IPR051678">
    <property type="entry name" value="AGP_Transferase"/>
</dbReference>
<dbReference type="Proteomes" id="UP000661918">
    <property type="component" value="Unassembled WGS sequence"/>
</dbReference>
<evidence type="ECO:0000313" key="3">
    <source>
        <dbReference type="Proteomes" id="UP000661918"/>
    </source>
</evidence>
<dbReference type="Gene3D" id="3.30.200.20">
    <property type="entry name" value="Phosphorylase Kinase, domain 1"/>
    <property type="match status" value="1"/>
</dbReference>
<dbReference type="InterPro" id="IPR011009">
    <property type="entry name" value="Kinase-like_dom_sf"/>
</dbReference>
<dbReference type="CDD" id="cd05155">
    <property type="entry name" value="APH_ChoK_like_1"/>
    <property type="match status" value="1"/>
</dbReference>
<sequence>MTDPSGHPPEITSALVRRLIAAQFPQWADLPVTPVASGGWDNRTFHLGSTMTVRLPSAGAYAPQVDKEQRWLPVLAGHLPLPIPVPLGLGRPGEGYPWPWSVYRWLEGETMIPSCTADLPRLAADLGRFLGALQAVDATDGPPAGAHSFFRGASLQVYDAQTRQVLTALADEVGVRAATAVWEAALHTPWPRPPVWFHGDVAAGNLLIREDRLAAVIDFGCAGVGDPACDLVAAWTLFWGESREVFRAALPLDAATWARGRGWALWKALITLEEHREPEAGADPLRAAEARRVLGEVLADSVRGS</sequence>
<dbReference type="Pfam" id="PF01636">
    <property type="entry name" value="APH"/>
    <property type="match status" value="1"/>
</dbReference>
<reference evidence="3" key="1">
    <citation type="journal article" date="2019" name="Int. J. Syst. Evol. Microbiol.">
        <title>The Global Catalogue of Microorganisms (GCM) 10K type strain sequencing project: providing services to taxonomists for standard genome sequencing and annotation.</title>
        <authorList>
            <consortium name="The Broad Institute Genomics Platform"/>
            <consortium name="The Broad Institute Genome Sequencing Center for Infectious Disease"/>
            <person name="Wu L."/>
            <person name="Ma J."/>
        </authorList>
    </citation>
    <scope>NUCLEOTIDE SEQUENCE [LARGE SCALE GENOMIC DNA]</scope>
    <source>
        <strain evidence="3">JCM 15443</strain>
    </source>
</reference>
<name>A0ABQ2GQH2_9DEIO</name>
<protein>
    <submittedName>
        <fullName evidence="2">Aminoglycoside phosphotransferase</fullName>
    </submittedName>
</protein>
<organism evidence="2 3">
    <name type="scientific">Deinococcus aerophilus</name>
    <dbReference type="NCBI Taxonomy" id="522488"/>
    <lineage>
        <taxon>Bacteria</taxon>
        <taxon>Thermotogati</taxon>
        <taxon>Deinococcota</taxon>
        <taxon>Deinococci</taxon>
        <taxon>Deinococcales</taxon>
        <taxon>Deinococcaceae</taxon>
        <taxon>Deinococcus</taxon>
    </lineage>
</organism>
<keyword evidence="3" id="KW-1185">Reference proteome</keyword>
<evidence type="ECO:0000259" key="1">
    <source>
        <dbReference type="Pfam" id="PF01636"/>
    </source>
</evidence>
<dbReference type="PANTHER" id="PTHR21310:SF42">
    <property type="entry name" value="BIFUNCTIONAL AAC_APH"/>
    <property type="match status" value="1"/>
</dbReference>
<dbReference type="InterPro" id="IPR002575">
    <property type="entry name" value="Aminoglycoside_PTrfase"/>
</dbReference>
<evidence type="ECO:0000313" key="2">
    <source>
        <dbReference type="EMBL" id="GGM06012.1"/>
    </source>
</evidence>
<gene>
    <name evidence="2" type="ORF">GCM10010841_12910</name>
</gene>
<feature type="domain" description="Aminoglycoside phosphotransferase" evidence="1">
    <location>
        <begin position="36"/>
        <end position="263"/>
    </location>
</feature>
<dbReference type="EMBL" id="BMOM01000007">
    <property type="protein sequence ID" value="GGM06012.1"/>
    <property type="molecule type" value="Genomic_DNA"/>
</dbReference>